<evidence type="ECO:0000256" key="1">
    <source>
        <dbReference type="SAM" id="MobiDB-lite"/>
    </source>
</evidence>
<dbReference type="Gene3D" id="3.40.80.10">
    <property type="entry name" value="Peptidoglycan recognition protein-like"/>
    <property type="match status" value="1"/>
</dbReference>
<dbReference type="InterPro" id="IPR036505">
    <property type="entry name" value="Amidase/PGRP_sf"/>
</dbReference>
<dbReference type="InterPro" id="IPR002502">
    <property type="entry name" value="Amidase_domain"/>
</dbReference>
<feature type="domain" description="N-acetylmuramoyl-L-alanine amidase" evidence="2">
    <location>
        <begin position="36"/>
        <end position="122"/>
    </location>
</feature>
<dbReference type="GO" id="GO:0008745">
    <property type="term" value="F:N-acetylmuramoyl-L-alanine amidase activity"/>
    <property type="evidence" value="ECO:0007669"/>
    <property type="project" value="InterPro"/>
</dbReference>
<gene>
    <name evidence="3" type="ORF">ABRQ22_17195</name>
</gene>
<feature type="compositionally biased region" description="Pro residues" evidence="1">
    <location>
        <begin position="194"/>
        <end position="208"/>
    </location>
</feature>
<organism evidence="3">
    <name type="scientific">Cellulosimicrobium sp. ES-005</name>
    <dbReference type="NCBI Taxonomy" id="3163031"/>
    <lineage>
        <taxon>Bacteria</taxon>
        <taxon>Bacillati</taxon>
        <taxon>Actinomycetota</taxon>
        <taxon>Actinomycetes</taxon>
        <taxon>Micrococcales</taxon>
        <taxon>Promicromonosporaceae</taxon>
        <taxon>Cellulosimicrobium</taxon>
    </lineage>
</organism>
<protein>
    <submittedName>
        <fullName evidence="3">Peptidoglycan recognition family protein</fullName>
    </submittedName>
</protein>
<dbReference type="CDD" id="cd06583">
    <property type="entry name" value="PGRP"/>
    <property type="match status" value="1"/>
</dbReference>
<dbReference type="EMBL" id="CP159290">
    <property type="protein sequence ID" value="XCH29298.1"/>
    <property type="molecule type" value="Genomic_DNA"/>
</dbReference>
<reference evidence="3" key="1">
    <citation type="submission" date="2024-06" db="EMBL/GenBank/DDBJ databases">
        <title>Complete genome sequence of the cellulolytic actinobacterium, Cellulosimicrobium ES-005.</title>
        <authorList>
            <person name="Matthews C.T."/>
            <person name="Underwood K.D."/>
            <person name="Ghanchi K.M."/>
            <person name="Fields S.D."/>
            <person name="Gardner S.G."/>
        </authorList>
    </citation>
    <scope>NUCLEOTIDE SEQUENCE</scope>
    <source>
        <strain evidence="3">ES-005</strain>
    </source>
</reference>
<proteinExistence type="predicted"/>
<name>A0AAU8FXB5_9MICO</name>
<feature type="region of interest" description="Disordered" evidence="1">
    <location>
        <begin position="191"/>
        <end position="213"/>
    </location>
</feature>
<accession>A0AAU8FXB5</accession>
<dbReference type="Pfam" id="PF01510">
    <property type="entry name" value="Amidase_2"/>
    <property type="match status" value="1"/>
</dbReference>
<dbReference type="AlphaFoldDB" id="A0AAU8FXB5"/>
<sequence>MAIYPGAIRKLVPRTFRRATERNRINLHTAVSNSTSLYPMFSKGGACSHFYVREDGTVEQYIDTDRYSAADLDGNDATISIETWDGYTGRPGWEPPPWTAAQVEALVALCRWICVTHDIPVRLAQDSKIGASSRGISWHRLGVDGAFPRLPDPRAGRLQRGGGMHYSSAVGKVCPGDARIAQIPGIVAAIGAPAPSPTPPAPTPPPPEPQEDDMGFYVYADSAVAVYFFNQARGKVRLVPPAEWSAIRAMQTGAVPPLPVDERRVSQQWLDRIVAFGTY</sequence>
<dbReference type="SUPFAM" id="SSF55846">
    <property type="entry name" value="N-acetylmuramoyl-L-alanine amidase-like"/>
    <property type="match status" value="1"/>
</dbReference>
<dbReference type="GO" id="GO:0009253">
    <property type="term" value="P:peptidoglycan catabolic process"/>
    <property type="evidence" value="ECO:0007669"/>
    <property type="project" value="InterPro"/>
</dbReference>
<evidence type="ECO:0000259" key="2">
    <source>
        <dbReference type="Pfam" id="PF01510"/>
    </source>
</evidence>
<dbReference type="RefSeq" id="WP_353707596.1">
    <property type="nucleotide sequence ID" value="NZ_CP159290.1"/>
</dbReference>
<evidence type="ECO:0000313" key="3">
    <source>
        <dbReference type="EMBL" id="XCH29298.1"/>
    </source>
</evidence>